<dbReference type="RefSeq" id="WP_253736160.1">
    <property type="nucleotide sequence ID" value="NZ_CP018191.1"/>
</dbReference>
<gene>
    <name evidence="2" type="ORF">GbCGDNIH9_1430</name>
</gene>
<protein>
    <submittedName>
        <fullName evidence="2">Phosphate starvation-induced protein psiF</fullName>
    </submittedName>
</protein>
<reference evidence="3" key="1">
    <citation type="submission" date="2016-11" db="EMBL/GenBank/DDBJ databases">
        <title>Comparative genomic and phenotypic analysis of Granulibacter bethesdensis clinical isolates from patients with chronic granulomatous disease.</title>
        <authorList>
            <person name="Zarember K.A."/>
            <person name="Porcella S.F."/>
            <person name="Chu J."/>
            <person name="Ding L."/>
            <person name="Dahlstrom E."/>
            <person name="Barbian K."/>
            <person name="Martens C."/>
            <person name="Sykora L."/>
            <person name="Kramer S."/>
            <person name="Pettinato A.M."/>
            <person name="Hong H."/>
            <person name="Wald G."/>
            <person name="Berg L.J."/>
            <person name="Rogge L.S."/>
            <person name="Greenberg D.E."/>
            <person name="Falcone E.L."/>
            <person name="Neves J.F."/>
            <person name="Simoes M.J."/>
            <person name="Casal M."/>
            <person name="Rodriguez-Lopez F.C."/>
            <person name="Zelazny A."/>
            <person name="Gallin J.I."/>
            <person name="Holland S.M."/>
        </authorList>
    </citation>
    <scope>NUCLEOTIDE SEQUENCE [LARGE SCALE GENOMIC DNA]</scope>
    <source>
        <strain evidence="3">NIH9.1</strain>
    </source>
</reference>
<name>A0AAC9K7T9_9PROT</name>
<dbReference type="Pfam" id="PF07769">
    <property type="entry name" value="PsiF_repeat"/>
    <property type="match status" value="2"/>
</dbReference>
<sequence>MMADWAKRCTYAAMVMMLLSASGNARAAGETDKQGRQQQRMTVCNADAKNQGLGGDEQRAFMSGCLTQSGMSPQERMKFCNAKASEKKLDSKLRTVFMSGCLRKK</sequence>
<proteinExistence type="predicted"/>
<feature type="signal peptide" evidence="1">
    <location>
        <begin position="1"/>
        <end position="27"/>
    </location>
</feature>
<dbReference type="EMBL" id="CP018191">
    <property type="protein sequence ID" value="APH54730.1"/>
    <property type="molecule type" value="Genomic_DNA"/>
</dbReference>
<organism evidence="2 3">
    <name type="scientific">Granulibacter bethesdensis</name>
    <dbReference type="NCBI Taxonomy" id="364410"/>
    <lineage>
        <taxon>Bacteria</taxon>
        <taxon>Pseudomonadati</taxon>
        <taxon>Pseudomonadota</taxon>
        <taxon>Alphaproteobacteria</taxon>
        <taxon>Acetobacterales</taxon>
        <taxon>Acetobacteraceae</taxon>
        <taxon>Granulibacter</taxon>
    </lineage>
</organism>
<evidence type="ECO:0000313" key="2">
    <source>
        <dbReference type="EMBL" id="APH54730.1"/>
    </source>
</evidence>
<evidence type="ECO:0000256" key="1">
    <source>
        <dbReference type="SAM" id="SignalP"/>
    </source>
</evidence>
<dbReference type="Proteomes" id="UP000182373">
    <property type="component" value="Chromosome"/>
</dbReference>
<feature type="chain" id="PRO_5041906701" evidence="1">
    <location>
        <begin position="28"/>
        <end position="105"/>
    </location>
</feature>
<evidence type="ECO:0000313" key="3">
    <source>
        <dbReference type="Proteomes" id="UP000182373"/>
    </source>
</evidence>
<dbReference type="InterPro" id="IPR011690">
    <property type="entry name" value="P_starv_induced_PsiF"/>
</dbReference>
<keyword evidence="1" id="KW-0732">Signal</keyword>
<dbReference type="AlphaFoldDB" id="A0AAC9K7T9"/>
<accession>A0AAC9K7T9</accession>